<protein>
    <submittedName>
        <fullName evidence="1">Uncharacterized protein</fullName>
    </submittedName>
</protein>
<evidence type="ECO:0000313" key="1">
    <source>
        <dbReference type="EMBL" id="CAB4142855.1"/>
    </source>
</evidence>
<accession>A0A6J5M733</accession>
<sequence length="111" mass="12589">MTESIPPRLQGLTRAELSAMGDADVLARAIEAELSEYSSRITRDVHNLYTDDDVHAIVEERLAELPEDSPARTAIQRTYEMMLVIIDGGIADRRSDHELLHWVAKFRPVME</sequence>
<name>A0A6J5M733_9CAUD</name>
<proteinExistence type="predicted"/>
<gene>
    <name evidence="1" type="ORF">UFOVP435_29</name>
</gene>
<reference evidence="1" key="1">
    <citation type="submission" date="2020-04" db="EMBL/GenBank/DDBJ databases">
        <authorList>
            <person name="Chiriac C."/>
            <person name="Salcher M."/>
            <person name="Ghai R."/>
            <person name="Kavagutti S V."/>
        </authorList>
    </citation>
    <scope>NUCLEOTIDE SEQUENCE</scope>
</reference>
<dbReference type="EMBL" id="LR796416">
    <property type="protein sequence ID" value="CAB4142855.1"/>
    <property type="molecule type" value="Genomic_DNA"/>
</dbReference>
<organism evidence="1">
    <name type="scientific">uncultured Caudovirales phage</name>
    <dbReference type="NCBI Taxonomy" id="2100421"/>
    <lineage>
        <taxon>Viruses</taxon>
        <taxon>Duplodnaviria</taxon>
        <taxon>Heunggongvirae</taxon>
        <taxon>Uroviricota</taxon>
        <taxon>Caudoviricetes</taxon>
        <taxon>Peduoviridae</taxon>
        <taxon>Maltschvirus</taxon>
        <taxon>Maltschvirus maltsch</taxon>
    </lineage>
</organism>